<dbReference type="EMBL" id="QPIE01000002">
    <property type="protein sequence ID" value="RCU43990.1"/>
    <property type="molecule type" value="Genomic_DNA"/>
</dbReference>
<dbReference type="AlphaFoldDB" id="A0A368N1E6"/>
<sequence length="111" mass="12589">MKKIVPLSVILVLASCNSGKSAYTLGNAEPIIDYPRSYQENEQMLQIQQVLKQQESETVYLWNGKVMTYKKFIEKMGEKKVKTVKTLTSPDEINALGFDNTKVKKIMVATN</sequence>
<gene>
    <name evidence="2" type="ORF">DQ356_02925</name>
</gene>
<feature type="signal peptide" evidence="1">
    <location>
        <begin position="1"/>
        <end position="22"/>
    </location>
</feature>
<protein>
    <submittedName>
        <fullName evidence="2">Uncharacterized protein</fullName>
    </submittedName>
</protein>
<evidence type="ECO:0000313" key="2">
    <source>
        <dbReference type="EMBL" id="RCU43990.1"/>
    </source>
</evidence>
<evidence type="ECO:0000313" key="3">
    <source>
        <dbReference type="Proteomes" id="UP000252172"/>
    </source>
</evidence>
<dbReference type="PROSITE" id="PS51257">
    <property type="entry name" value="PROKAR_LIPOPROTEIN"/>
    <property type="match status" value="1"/>
</dbReference>
<organism evidence="2 3">
    <name type="scientific">Chryseobacterium lacus</name>
    <dbReference type="NCBI Taxonomy" id="2058346"/>
    <lineage>
        <taxon>Bacteria</taxon>
        <taxon>Pseudomonadati</taxon>
        <taxon>Bacteroidota</taxon>
        <taxon>Flavobacteriia</taxon>
        <taxon>Flavobacteriales</taxon>
        <taxon>Weeksellaceae</taxon>
        <taxon>Chryseobacterium group</taxon>
        <taxon>Chryseobacterium</taxon>
    </lineage>
</organism>
<comment type="caution">
    <text evidence="2">The sequence shown here is derived from an EMBL/GenBank/DDBJ whole genome shotgun (WGS) entry which is preliminary data.</text>
</comment>
<evidence type="ECO:0000256" key="1">
    <source>
        <dbReference type="SAM" id="SignalP"/>
    </source>
</evidence>
<keyword evidence="1" id="KW-0732">Signal</keyword>
<dbReference type="RefSeq" id="WP_114302969.1">
    <property type="nucleotide sequence ID" value="NZ_QPIE01000002.1"/>
</dbReference>
<feature type="chain" id="PRO_5016612685" evidence="1">
    <location>
        <begin position="23"/>
        <end position="111"/>
    </location>
</feature>
<dbReference type="Proteomes" id="UP000252172">
    <property type="component" value="Unassembled WGS sequence"/>
</dbReference>
<reference evidence="2 3" key="1">
    <citation type="submission" date="2018-07" db="EMBL/GenBank/DDBJ databases">
        <title>Chryseobacterium lacus sp. nov., isolated from lake water.</title>
        <authorList>
            <person name="Li C.-M."/>
        </authorList>
    </citation>
    <scope>NUCLEOTIDE SEQUENCE [LARGE SCALE GENOMIC DNA]</scope>
    <source>
        <strain evidence="2 3">YLOS41</strain>
    </source>
</reference>
<keyword evidence="3" id="KW-1185">Reference proteome</keyword>
<accession>A0A368N1E6</accession>
<name>A0A368N1E6_9FLAO</name>
<proteinExistence type="predicted"/>